<evidence type="ECO:0000313" key="3">
    <source>
        <dbReference type="Proteomes" id="UP000092713"/>
    </source>
</evidence>
<reference evidence="2 3" key="1">
    <citation type="submission" date="2016-04" db="EMBL/GenBank/DDBJ databases">
        <title>Draft genome sequence of Janthinobacterium psychrotolerans sp. nov., isolated from freshwater sediments in Denmark.</title>
        <authorList>
            <person name="Gong X."/>
            <person name="Skrivergaard S."/>
            <person name="Korsgaard B.S."/>
            <person name="Schreiber L."/>
            <person name="Marshall I.P."/>
            <person name="Finster K."/>
            <person name="Schramm A."/>
        </authorList>
    </citation>
    <scope>NUCLEOTIDE SEQUENCE [LARGE SCALE GENOMIC DNA]</scope>
    <source>
        <strain evidence="2 3">S3-2</strain>
    </source>
</reference>
<name>A0A1A7BXJ3_9BURK</name>
<keyword evidence="3" id="KW-1185">Reference proteome</keyword>
<dbReference type="RefSeq" id="WP_065309182.1">
    <property type="nucleotide sequence ID" value="NZ_LOCQ01000058.1"/>
</dbReference>
<accession>A0A1A7BXJ3</accession>
<gene>
    <name evidence="2" type="ORF">ASR47_1005281</name>
</gene>
<dbReference type="Proteomes" id="UP000092713">
    <property type="component" value="Unassembled WGS sequence"/>
</dbReference>
<dbReference type="EMBL" id="LOCQ01000058">
    <property type="protein sequence ID" value="OBV38326.1"/>
    <property type="molecule type" value="Genomic_DNA"/>
</dbReference>
<evidence type="ECO:0000313" key="2">
    <source>
        <dbReference type="EMBL" id="OBV38326.1"/>
    </source>
</evidence>
<organism evidence="2 3">
    <name type="scientific">Janthinobacterium psychrotolerans</name>
    <dbReference type="NCBI Taxonomy" id="1747903"/>
    <lineage>
        <taxon>Bacteria</taxon>
        <taxon>Pseudomonadati</taxon>
        <taxon>Pseudomonadota</taxon>
        <taxon>Betaproteobacteria</taxon>
        <taxon>Burkholderiales</taxon>
        <taxon>Oxalobacteraceae</taxon>
        <taxon>Janthinobacterium</taxon>
    </lineage>
</organism>
<feature type="domain" description="DUF7684" evidence="1">
    <location>
        <begin position="6"/>
        <end position="137"/>
    </location>
</feature>
<dbReference type="InterPro" id="IPR056101">
    <property type="entry name" value="DUF7684"/>
</dbReference>
<dbReference type="OrthoDB" id="7471151at2"/>
<evidence type="ECO:0000259" key="1">
    <source>
        <dbReference type="Pfam" id="PF24733"/>
    </source>
</evidence>
<dbReference type="AlphaFoldDB" id="A0A1A7BXJ3"/>
<proteinExistence type="predicted"/>
<protein>
    <recommendedName>
        <fullName evidence="1">DUF7684 domain-containing protein</fullName>
    </recommendedName>
</protein>
<comment type="caution">
    <text evidence="2">The sequence shown here is derived from an EMBL/GenBank/DDBJ whole genome shotgun (WGS) entry which is preliminary data.</text>
</comment>
<sequence>MQKTLLRYLHLTPDSDFPILEDLPAFKAIVIVEAVAEEMVMWETCRALVAAGCLYASTWGTQCDAWHEAIGDAYLEASNYEDVAPEKALTTSLHEDEELSEVFWFAKHRAVHAGELRATLILHIADAPRRDELEAAWRDA</sequence>
<dbReference type="Pfam" id="PF24733">
    <property type="entry name" value="DUF7684"/>
    <property type="match status" value="1"/>
</dbReference>